<name>A0A1S3SZY2_SALSA</name>
<proteinExistence type="predicted"/>
<reference evidence="3" key="1">
    <citation type="submission" date="2025-08" db="UniProtKB">
        <authorList>
            <consortium name="RefSeq"/>
        </authorList>
    </citation>
    <scope>IDENTIFICATION</scope>
</reference>
<feature type="compositionally biased region" description="Polar residues" evidence="1">
    <location>
        <begin position="66"/>
        <end position="89"/>
    </location>
</feature>
<keyword evidence="2" id="KW-1185">Reference proteome</keyword>
<dbReference type="InterPro" id="IPR038794">
    <property type="entry name" value="LIAT1"/>
</dbReference>
<dbReference type="PANTHER" id="PTHR36474:SF1">
    <property type="entry name" value="PROTEIN LIAT1"/>
    <property type="match status" value="1"/>
</dbReference>
<feature type="compositionally biased region" description="Low complexity" evidence="1">
    <location>
        <begin position="48"/>
        <end position="60"/>
    </location>
</feature>
<dbReference type="PANTHER" id="PTHR36474">
    <property type="entry name" value="PROTEIN LIAT1"/>
    <property type="match status" value="1"/>
</dbReference>
<organism evidence="2 3">
    <name type="scientific">Salmo salar</name>
    <name type="common">Atlantic salmon</name>
    <dbReference type="NCBI Taxonomy" id="8030"/>
    <lineage>
        <taxon>Eukaryota</taxon>
        <taxon>Metazoa</taxon>
        <taxon>Chordata</taxon>
        <taxon>Craniata</taxon>
        <taxon>Vertebrata</taxon>
        <taxon>Euteleostomi</taxon>
        <taxon>Actinopterygii</taxon>
        <taxon>Neopterygii</taxon>
        <taxon>Teleostei</taxon>
        <taxon>Protacanthopterygii</taxon>
        <taxon>Salmoniformes</taxon>
        <taxon>Salmonidae</taxon>
        <taxon>Salmoninae</taxon>
        <taxon>Salmo</taxon>
    </lineage>
</organism>
<dbReference type="CTD" id="400566"/>
<sequence>MNHSRNVDAAVWSHDALMSTNVSLTNDSKRKKKKRKDKTKDKKKSVSTRRGPSSPSNSDDAAADKLTNTEQQQVVKGSSTRSKPTLKGSNSKKTKARSLTSLRNNKSQREAMKHEETLTGPDAGTHQAPLSWDQAGQNNPAKESLRWDGVLEDPVAEAERIEVYKANRRKRYLASQQGVMDYLGLFKGHLESSGAITHNI</sequence>
<feature type="region of interest" description="Disordered" evidence="1">
    <location>
        <begin position="1"/>
        <end position="141"/>
    </location>
</feature>
<dbReference type="STRING" id="8030.ENSSSAP00000079931"/>
<dbReference type="Proteomes" id="UP001652741">
    <property type="component" value="Chromosome ssa09"/>
</dbReference>
<evidence type="ECO:0000313" key="3">
    <source>
        <dbReference type="RefSeq" id="XP_014069890.2"/>
    </source>
</evidence>
<evidence type="ECO:0000256" key="1">
    <source>
        <dbReference type="SAM" id="MobiDB-lite"/>
    </source>
</evidence>
<dbReference type="RefSeq" id="XP_014069890.2">
    <property type="nucleotide sequence ID" value="XM_014214415.2"/>
</dbReference>
<feature type="compositionally biased region" description="Basic residues" evidence="1">
    <location>
        <begin position="29"/>
        <end position="47"/>
    </location>
</feature>
<feature type="compositionally biased region" description="Basic and acidic residues" evidence="1">
    <location>
        <begin position="107"/>
        <end position="117"/>
    </location>
</feature>
<protein>
    <submittedName>
        <fullName evidence="3">Protein LIAT1</fullName>
    </submittedName>
</protein>
<gene>
    <name evidence="3" type="primary">liat1</name>
</gene>
<evidence type="ECO:0000313" key="2">
    <source>
        <dbReference type="Proteomes" id="UP001652741"/>
    </source>
</evidence>
<accession>A0A1S3SZY2</accession>
<dbReference type="AlphaFoldDB" id="A0A1S3SZY2"/>
<dbReference type="KEGG" id="sasa:106612841"/>